<dbReference type="InterPro" id="IPR039794">
    <property type="entry name" value="Gtb1-like"/>
</dbReference>
<gene>
    <name evidence="3" type="ORF">D915_010858</name>
</gene>
<dbReference type="EMBL" id="JXXN02016305">
    <property type="protein sequence ID" value="THD18105.1"/>
    <property type="molecule type" value="Genomic_DNA"/>
</dbReference>
<name>A0A4E0QSY9_FASHE</name>
<organism evidence="3 4">
    <name type="scientific">Fasciola hepatica</name>
    <name type="common">Liver fluke</name>
    <dbReference type="NCBI Taxonomy" id="6192"/>
    <lineage>
        <taxon>Eukaryota</taxon>
        <taxon>Metazoa</taxon>
        <taxon>Spiralia</taxon>
        <taxon>Lophotrochozoa</taxon>
        <taxon>Platyhelminthes</taxon>
        <taxon>Trematoda</taxon>
        <taxon>Digenea</taxon>
        <taxon>Plagiorchiida</taxon>
        <taxon>Echinostomata</taxon>
        <taxon>Echinostomatoidea</taxon>
        <taxon>Fasciolidae</taxon>
        <taxon>Fasciola</taxon>
    </lineage>
</organism>
<evidence type="ECO:0000256" key="1">
    <source>
        <dbReference type="ARBA" id="ARBA00023157"/>
    </source>
</evidence>
<reference evidence="3" key="1">
    <citation type="submission" date="2019-03" db="EMBL/GenBank/DDBJ databases">
        <title>Improved annotation for the trematode Fasciola hepatica.</title>
        <authorList>
            <person name="Choi Y.-J."/>
            <person name="Martin J."/>
            <person name="Mitreva M."/>
        </authorList>
    </citation>
    <scope>NUCLEOTIDE SEQUENCE [LARGE SCALE GENOMIC DNA]</scope>
</reference>
<dbReference type="CDD" id="cd00112">
    <property type="entry name" value="LDLa"/>
    <property type="match status" value="1"/>
</dbReference>
<dbReference type="InterPro" id="IPR028146">
    <property type="entry name" value="PRKCSH_N"/>
</dbReference>
<dbReference type="PANTHER" id="PTHR12630:SF1">
    <property type="entry name" value="GLUCOSIDASE 2 SUBUNIT BETA"/>
    <property type="match status" value="1"/>
</dbReference>
<dbReference type="PANTHER" id="PTHR12630">
    <property type="entry name" value="N-LINKED OLIGOSACCHARIDE PROCESSING"/>
    <property type="match status" value="1"/>
</dbReference>
<evidence type="ECO:0000259" key="2">
    <source>
        <dbReference type="Pfam" id="PF12999"/>
    </source>
</evidence>
<evidence type="ECO:0000313" key="4">
    <source>
        <dbReference type="Proteomes" id="UP000230066"/>
    </source>
</evidence>
<sequence>MTALSAYKIGETFRCIGNSLSIPWTKVNDDYCDCPDGSDEPGTSACNNGLFFCRDVQYKVVSIPSSFVNDEFVGTLMVPVMILVSRFSMYPDAQLRRCRMPVLRTNRQFTLRPSTKNTYTRLLDIHNDAPVNSQRNKSGITAPNTFFFRQYLCHMDNGHICYPGS</sequence>
<keyword evidence="1" id="KW-1015">Disulfide bond</keyword>
<protein>
    <submittedName>
        <fullName evidence="3">Glucosidase 2 subunit beta</fullName>
    </submittedName>
</protein>
<dbReference type="GO" id="GO:0006491">
    <property type="term" value="P:N-glycan processing"/>
    <property type="evidence" value="ECO:0007669"/>
    <property type="project" value="TreeGrafter"/>
</dbReference>
<dbReference type="InterPro" id="IPR002172">
    <property type="entry name" value="LDrepeatLR_classA_rpt"/>
</dbReference>
<dbReference type="Pfam" id="PF12999">
    <property type="entry name" value="PRKCSH-like"/>
    <property type="match status" value="1"/>
</dbReference>
<evidence type="ECO:0000313" key="3">
    <source>
        <dbReference type="EMBL" id="THD18105.1"/>
    </source>
</evidence>
<dbReference type="Gene3D" id="4.10.400.10">
    <property type="entry name" value="Low-density Lipoprotein Receptor"/>
    <property type="match status" value="1"/>
</dbReference>
<dbReference type="InterPro" id="IPR036055">
    <property type="entry name" value="LDL_receptor-like_sf"/>
</dbReference>
<comment type="caution">
    <text evidence="3">The sequence shown here is derived from an EMBL/GenBank/DDBJ whole genome shotgun (WGS) entry which is preliminary data.</text>
</comment>
<accession>A0A4E0QSY9</accession>
<dbReference type="GO" id="GO:0017177">
    <property type="term" value="C:glucosidase II complex"/>
    <property type="evidence" value="ECO:0007669"/>
    <property type="project" value="TreeGrafter"/>
</dbReference>
<dbReference type="AlphaFoldDB" id="A0A4E0QSY9"/>
<proteinExistence type="predicted"/>
<dbReference type="Proteomes" id="UP000230066">
    <property type="component" value="Unassembled WGS sequence"/>
</dbReference>
<keyword evidence="4" id="KW-1185">Reference proteome</keyword>
<feature type="domain" description="Glucosidase II beta subunit N-terminal" evidence="2">
    <location>
        <begin position="12"/>
        <end position="72"/>
    </location>
</feature>
<dbReference type="SUPFAM" id="SSF57424">
    <property type="entry name" value="LDL receptor-like module"/>
    <property type="match status" value="1"/>
</dbReference>